<dbReference type="AlphaFoldDB" id="Q2CAG0"/>
<evidence type="ECO:0000313" key="2">
    <source>
        <dbReference type="Proteomes" id="UP000003635"/>
    </source>
</evidence>
<accession>Q2CAG0</accession>
<dbReference type="STRING" id="314256.OG2516_12531"/>
<dbReference type="EMBL" id="AAOT01000053">
    <property type="protein sequence ID" value="EAR49674.1"/>
    <property type="molecule type" value="Genomic_DNA"/>
</dbReference>
<protein>
    <submittedName>
        <fullName evidence="1">Uncharacterized protein</fullName>
    </submittedName>
</protein>
<proteinExistence type="predicted"/>
<evidence type="ECO:0000313" key="1">
    <source>
        <dbReference type="EMBL" id="EAR49674.1"/>
    </source>
</evidence>
<comment type="caution">
    <text evidence="1">The sequence shown here is derived from an EMBL/GenBank/DDBJ whole genome shotgun (WGS) entry which is preliminary data.</text>
</comment>
<keyword evidence="2" id="KW-1185">Reference proteome</keyword>
<name>Q2CAG0_OCEGH</name>
<dbReference type="Proteomes" id="UP000003635">
    <property type="component" value="Unassembled WGS sequence"/>
</dbReference>
<gene>
    <name evidence="1" type="ORF">OG2516_12531</name>
</gene>
<reference evidence="1 2" key="1">
    <citation type="journal article" date="2010" name="J. Bacteriol.">
        <title>Genome sequences of Oceanicola granulosus HTCC2516(T) and Oceanicola batsensis HTCC2597(TDelta).</title>
        <authorList>
            <person name="Thrash J.C."/>
            <person name="Cho J.C."/>
            <person name="Vergin K.L."/>
            <person name="Giovannoni S.J."/>
        </authorList>
    </citation>
    <scope>NUCLEOTIDE SEQUENCE [LARGE SCALE GENOMIC DNA]</scope>
    <source>
        <strain evidence="2">ATCC BAA-861 / DSM 15982 / KCTC 12143 / HTCC2516</strain>
    </source>
</reference>
<sequence length="36" mass="4121">MPIGPRRRAGRRGVRREDFAAFAFGFAWLLLPLDFG</sequence>
<dbReference type="HOGENOM" id="CLU_3357345_0_0_5"/>
<organism evidence="1 2">
    <name type="scientific">Oceanicola granulosus (strain ATCC BAA-861 / DSM 15982 / KCTC 12143 / HTCC2516)</name>
    <dbReference type="NCBI Taxonomy" id="314256"/>
    <lineage>
        <taxon>Bacteria</taxon>
        <taxon>Pseudomonadati</taxon>
        <taxon>Pseudomonadota</taxon>
        <taxon>Alphaproteobacteria</taxon>
        <taxon>Rhodobacterales</taxon>
        <taxon>Roseobacteraceae</taxon>
        <taxon>Oceanicola</taxon>
    </lineage>
</organism>